<dbReference type="EMBL" id="JAGHQM010000354">
    <property type="protein sequence ID" value="KAH0562416.1"/>
    <property type="molecule type" value="Genomic_DNA"/>
</dbReference>
<proteinExistence type="predicted"/>
<name>A0A9P8LE80_9PEZI</name>
<comment type="caution">
    <text evidence="2">The sequence shown here is derived from an EMBL/GenBank/DDBJ whole genome shotgun (WGS) entry which is preliminary data.</text>
</comment>
<organism evidence="2 3">
    <name type="scientific">Trichoglossum hirsutum</name>
    <dbReference type="NCBI Taxonomy" id="265104"/>
    <lineage>
        <taxon>Eukaryota</taxon>
        <taxon>Fungi</taxon>
        <taxon>Dikarya</taxon>
        <taxon>Ascomycota</taxon>
        <taxon>Pezizomycotina</taxon>
        <taxon>Geoglossomycetes</taxon>
        <taxon>Geoglossales</taxon>
        <taxon>Geoglossaceae</taxon>
        <taxon>Trichoglossum</taxon>
    </lineage>
</organism>
<evidence type="ECO:0000313" key="2">
    <source>
        <dbReference type="EMBL" id="KAH0562416.1"/>
    </source>
</evidence>
<protein>
    <submittedName>
        <fullName evidence="2">Uncharacterized protein</fullName>
    </submittedName>
</protein>
<keyword evidence="3" id="KW-1185">Reference proteome</keyword>
<evidence type="ECO:0000256" key="1">
    <source>
        <dbReference type="SAM" id="MobiDB-lite"/>
    </source>
</evidence>
<accession>A0A9P8LE80</accession>
<sequence length="72" mass="8051">MLQVDGSQVLLRSNPGSAQNWADDDREEMSPSPFELREERAEGAREGSGAAGKMDGLAESRRRLWQDAVFER</sequence>
<dbReference type="AlphaFoldDB" id="A0A9P8LE80"/>
<feature type="compositionally biased region" description="Polar residues" evidence="1">
    <location>
        <begin position="10"/>
        <end position="20"/>
    </location>
</feature>
<reference evidence="2" key="1">
    <citation type="submission" date="2021-03" db="EMBL/GenBank/DDBJ databases">
        <title>Comparative genomics and phylogenomic investigation of the class Geoglossomycetes provide insights into ecological specialization and systematics.</title>
        <authorList>
            <person name="Melie T."/>
            <person name="Pirro S."/>
            <person name="Miller A.N."/>
            <person name="Quandt A."/>
        </authorList>
    </citation>
    <scope>NUCLEOTIDE SEQUENCE</scope>
    <source>
        <strain evidence="2">CAQ_001_2017</strain>
    </source>
</reference>
<gene>
    <name evidence="2" type="ORF">GP486_002889</name>
</gene>
<evidence type="ECO:0000313" key="3">
    <source>
        <dbReference type="Proteomes" id="UP000750711"/>
    </source>
</evidence>
<feature type="region of interest" description="Disordered" evidence="1">
    <location>
        <begin position="1"/>
        <end position="58"/>
    </location>
</feature>
<dbReference type="Proteomes" id="UP000750711">
    <property type="component" value="Unassembled WGS sequence"/>
</dbReference>
<feature type="compositionally biased region" description="Basic and acidic residues" evidence="1">
    <location>
        <begin position="35"/>
        <end position="45"/>
    </location>
</feature>